<dbReference type="EMBL" id="QXDJ01000003">
    <property type="protein sequence ID" value="RII34128.1"/>
    <property type="molecule type" value="Genomic_DNA"/>
</dbReference>
<evidence type="ECO:0000313" key="1">
    <source>
        <dbReference type="EMBL" id="OPJ60274.1"/>
    </source>
</evidence>
<dbReference type="Proteomes" id="UP000265930">
    <property type="component" value="Unassembled WGS sequence"/>
</dbReference>
<gene>
    <name evidence="1" type="ORF">CLCHR_30390</name>
    <name evidence="2" type="ORF">D2A34_13240</name>
</gene>
<keyword evidence="3" id="KW-1185">Reference proteome</keyword>
<dbReference type="RefSeq" id="WP_079440658.1">
    <property type="nucleotide sequence ID" value="NZ_MZGT01000041.1"/>
</dbReference>
<name>A0A1V4IKC6_9CLOT</name>
<dbReference type="Proteomes" id="UP000191056">
    <property type="component" value="Unassembled WGS sequence"/>
</dbReference>
<dbReference type="OrthoDB" id="1689703at2"/>
<accession>A0A1V4IKC6</accession>
<keyword evidence="2" id="KW-0808">Transferase</keyword>
<dbReference type="InterPro" id="IPR016181">
    <property type="entry name" value="Acyl_CoA_acyltransferase"/>
</dbReference>
<organism evidence="1 3">
    <name type="scientific">Clostridium chromiireducens</name>
    <dbReference type="NCBI Taxonomy" id="225345"/>
    <lineage>
        <taxon>Bacteria</taxon>
        <taxon>Bacillati</taxon>
        <taxon>Bacillota</taxon>
        <taxon>Clostridia</taxon>
        <taxon>Eubacteriales</taxon>
        <taxon>Clostridiaceae</taxon>
        <taxon>Clostridium</taxon>
    </lineage>
</organism>
<dbReference type="Pfam" id="PF12746">
    <property type="entry name" value="GNAT_acetyltran"/>
    <property type="match status" value="1"/>
</dbReference>
<evidence type="ECO:0000313" key="3">
    <source>
        <dbReference type="Proteomes" id="UP000191056"/>
    </source>
</evidence>
<sequence>MINKKIMMECVYNQLAIDYNCSPDDFLKEGIIFTEAKQNEGRRTFPWITPRLEMITMGNGVVINASTDILPLVYQQLEGKTRYEVMNMPFIYGVNPYFLPDLDKITLSSRNKEFEYVTIEKDDIQKLYDLKDFNYALQYDINSQNPKMVAAIAKYKDTIVGIASASAECKTMWQISVDVLLPYRGNKLATILVNTLTLEVLNRGYIPYYSTDCSNVISQRVAVQAGYLPAWSHCFRTRLSELLKS</sequence>
<evidence type="ECO:0000313" key="2">
    <source>
        <dbReference type="EMBL" id="RII34128.1"/>
    </source>
</evidence>
<dbReference type="EMBL" id="MZGT01000041">
    <property type="protein sequence ID" value="OPJ60274.1"/>
    <property type="molecule type" value="Genomic_DNA"/>
</dbReference>
<dbReference type="AlphaFoldDB" id="A0A1V4IKC6"/>
<dbReference type="SUPFAM" id="SSF55729">
    <property type="entry name" value="Acyl-CoA N-acyltransferases (Nat)"/>
    <property type="match status" value="1"/>
</dbReference>
<comment type="caution">
    <text evidence="1">The sequence shown here is derived from an EMBL/GenBank/DDBJ whole genome shotgun (WGS) entry which is preliminary data.</text>
</comment>
<reference evidence="1 3" key="1">
    <citation type="submission" date="2017-03" db="EMBL/GenBank/DDBJ databases">
        <title>Genome sequence of Clostridium chromiireducens DSM 23318.</title>
        <authorList>
            <person name="Poehlein A."/>
            <person name="Daniel R."/>
        </authorList>
    </citation>
    <scope>NUCLEOTIDE SEQUENCE [LARGE SCALE GENOMIC DNA]</scope>
    <source>
        <strain evidence="1 3">DSM 23318</strain>
    </source>
</reference>
<evidence type="ECO:0000313" key="4">
    <source>
        <dbReference type="Proteomes" id="UP000265930"/>
    </source>
</evidence>
<dbReference type="Gene3D" id="3.40.630.30">
    <property type="match status" value="1"/>
</dbReference>
<dbReference type="InterPro" id="IPR027365">
    <property type="entry name" value="GNAT_acetyltra_YdfB-like"/>
</dbReference>
<dbReference type="GO" id="GO:0016740">
    <property type="term" value="F:transferase activity"/>
    <property type="evidence" value="ECO:0007669"/>
    <property type="project" value="UniProtKB-KW"/>
</dbReference>
<dbReference type="STRING" id="225345.CLCHR_30390"/>
<protein>
    <submittedName>
        <fullName evidence="2">GNAT family N-acetyltransferase</fullName>
    </submittedName>
</protein>
<proteinExistence type="predicted"/>
<reference evidence="2 4" key="2">
    <citation type="submission" date="2018-08" db="EMBL/GenBank/DDBJ databases">
        <title>Genome of Clostridium chromiireducens C1, DSM12136.</title>
        <authorList>
            <person name="Xing M."/>
            <person name="Wei Y."/>
            <person name="Ang E.L."/>
            <person name="Zhao H."/>
            <person name="Zhang Y."/>
        </authorList>
    </citation>
    <scope>NUCLEOTIDE SEQUENCE [LARGE SCALE GENOMIC DNA]</scope>
    <source>
        <strain evidence="2 4">C1</strain>
    </source>
</reference>